<dbReference type="InterPro" id="IPR007815">
    <property type="entry name" value="Emycin_Estase"/>
</dbReference>
<proteinExistence type="predicted"/>
<sequence>MSGVATAASTSPAEPRQSSGASITASFPTAHASTVTTRDLYRLRTSRPTRSAAVGRASTSHDGISRRHDRGTITSERSPGRTTARRCRPRPPRARVSWPNRSGGGSTGWIRAPRSCCSPTTHISSARRSCTRANCRSTLWGYRLARMLGDEYVAIGVTSGAGTTATLEPDGTSEPYGFAVHNVPLGPPEAESIEAAFAETRAGLSPADLRRFRNEVPTDVAQPDRIRMDSAYIHTPVAEAFDLMVHVPASSMAEGLDL</sequence>
<organism evidence="2">
    <name type="scientific">Gordonia amarae</name>
    <dbReference type="NCBI Taxonomy" id="36821"/>
    <lineage>
        <taxon>Bacteria</taxon>
        <taxon>Bacillati</taxon>
        <taxon>Actinomycetota</taxon>
        <taxon>Actinomycetes</taxon>
        <taxon>Mycobacteriales</taxon>
        <taxon>Gordoniaceae</taxon>
        <taxon>Gordonia</taxon>
    </lineage>
</organism>
<dbReference type="AlphaFoldDB" id="A0A857KDN5"/>
<evidence type="ECO:0000256" key="1">
    <source>
        <dbReference type="SAM" id="MobiDB-lite"/>
    </source>
</evidence>
<dbReference type="GO" id="GO:0046677">
    <property type="term" value="P:response to antibiotic"/>
    <property type="evidence" value="ECO:0007669"/>
    <property type="project" value="InterPro"/>
</dbReference>
<accession>A0A857KDN5</accession>
<dbReference type="Pfam" id="PF05139">
    <property type="entry name" value="Erythro_esteras"/>
    <property type="match status" value="1"/>
</dbReference>
<feature type="region of interest" description="Disordered" evidence="1">
    <location>
        <begin position="1"/>
        <end position="105"/>
    </location>
</feature>
<dbReference type="Gene3D" id="3.40.1660.10">
    <property type="entry name" value="EreA-like (biosynthetic domain)"/>
    <property type="match status" value="1"/>
</dbReference>
<name>A0A857KDN5_9ACTN</name>
<gene>
    <name evidence="2" type="ORF">GII30_00050</name>
</gene>
<reference evidence="2" key="1">
    <citation type="journal article" date="2021" name="Nat. Microbiol.">
        <title>Cocultivation of an ultrasmall environmental parasitic bacterium with lytic ability against bacteria associated with wastewater foams.</title>
        <authorList>
            <person name="Batinovic S."/>
            <person name="Rose J.J.A."/>
            <person name="Ratcliffe J."/>
            <person name="Seviour R.J."/>
            <person name="Petrovski S."/>
        </authorList>
    </citation>
    <scope>NUCLEOTIDE SEQUENCE</scope>
    <source>
        <strain evidence="2">CON44</strain>
    </source>
</reference>
<protein>
    <submittedName>
        <fullName evidence="2">Uncharacterized protein</fullName>
    </submittedName>
</protein>
<evidence type="ECO:0000313" key="2">
    <source>
        <dbReference type="EMBL" id="QHN37782.1"/>
    </source>
</evidence>
<dbReference type="EMBL" id="CP045810">
    <property type="protein sequence ID" value="QHN37782.1"/>
    <property type="molecule type" value="Genomic_DNA"/>
</dbReference>
<feature type="compositionally biased region" description="Polar residues" evidence="1">
    <location>
        <begin position="7"/>
        <end position="37"/>
    </location>
</feature>
<dbReference type="SUPFAM" id="SSF159501">
    <property type="entry name" value="EreA/ChaN-like"/>
    <property type="match status" value="1"/>
</dbReference>
<feature type="compositionally biased region" description="Basic residues" evidence="1">
    <location>
        <begin position="83"/>
        <end position="93"/>
    </location>
</feature>